<proteinExistence type="predicted"/>
<dbReference type="AlphaFoldDB" id="A0A7R9JUE9"/>
<name>A0A7R9JUE9_TIMGE</name>
<evidence type="ECO:0000313" key="1">
    <source>
        <dbReference type="EMBL" id="CAD7589007.1"/>
    </source>
</evidence>
<protein>
    <submittedName>
        <fullName evidence="1">Uncharacterized protein</fullName>
    </submittedName>
</protein>
<sequence>MLLSHARTWRTVDQLMTEATHRLGLEITFEVISGNPFWRHYSYTEKQRYDGWFNNLAHPDWGSVGKYRVHSLPS</sequence>
<gene>
    <name evidence="1" type="ORF">TGEB3V08_LOCUS3014</name>
</gene>
<reference evidence="1" key="1">
    <citation type="submission" date="2020-11" db="EMBL/GenBank/DDBJ databases">
        <authorList>
            <person name="Tran Van P."/>
        </authorList>
    </citation>
    <scope>NUCLEOTIDE SEQUENCE</scope>
</reference>
<accession>A0A7R9JUE9</accession>
<organism evidence="1">
    <name type="scientific">Timema genevievae</name>
    <name type="common">Walking stick</name>
    <dbReference type="NCBI Taxonomy" id="629358"/>
    <lineage>
        <taxon>Eukaryota</taxon>
        <taxon>Metazoa</taxon>
        <taxon>Ecdysozoa</taxon>
        <taxon>Arthropoda</taxon>
        <taxon>Hexapoda</taxon>
        <taxon>Insecta</taxon>
        <taxon>Pterygota</taxon>
        <taxon>Neoptera</taxon>
        <taxon>Polyneoptera</taxon>
        <taxon>Phasmatodea</taxon>
        <taxon>Timematodea</taxon>
        <taxon>Timematoidea</taxon>
        <taxon>Timematidae</taxon>
        <taxon>Timema</taxon>
    </lineage>
</organism>
<dbReference type="EMBL" id="OE839931">
    <property type="protein sequence ID" value="CAD7589007.1"/>
    <property type="molecule type" value="Genomic_DNA"/>
</dbReference>